<evidence type="ECO:0008006" key="15">
    <source>
        <dbReference type="Google" id="ProtNLM"/>
    </source>
</evidence>
<evidence type="ECO:0000313" key="13">
    <source>
        <dbReference type="EMBL" id="KAK8527418.1"/>
    </source>
</evidence>
<dbReference type="PANTHER" id="PTHR32219:SF2">
    <property type="entry name" value="PROTON PUMP-INTERACTOR 1"/>
    <property type="match status" value="1"/>
</dbReference>
<evidence type="ECO:0000313" key="14">
    <source>
        <dbReference type="Proteomes" id="UP001472677"/>
    </source>
</evidence>
<evidence type="ECO:0000256" key="10">
    <source>
        <dbReference type="SAM" id="Coils"/>
    </source>
</evidence>
<evidence type="ECO:0000256" key="11">
    <source>
        <dbReference type="SAM" id="MobiDB-lite"/>
    </source>
</evidence>
<evidence type="ECO:0000256" key="7">
    <source>
        <dbReference type="ARBA" id="ARBA00023054"/>
    </source>
</evidence>
<feature type="compositionally biased region" description="Polar residues" evidence="11">
    <location>
        <begin position="396"/>
        <end position="408"/>
    </location>
</feature>
<protein>
    <recommendedName>
        <fullName evidence="15">Proton pump-interactor 1</fullName>
    </recommendedName>
</protein>
<feature type="coiled-coil region" evidence="10">
    <location>
        <begin position="265"/>
        <end position="306"/>
    </location>
</feature>
<organism evidence="13 14">
    <name type="scientific">Hibiscus sabdariffa</name>
    <name type="common">roselle</name>
    <dbReference type="NCBI Taxonomy" id="183260"/>
    <lineage>
        <taxon>Eukaryota</taxon>
        <taxon>Viridiplantae</taxon>
        <taxon>Streptophyta</taxon>
        <taxon>Embryophyta</taxon>
        <taxon>Tracheophyta</taxon>
        <taxon>Spermatophyta</taxon>
        <taxon>Magnoliopsida</taxon>
        <taxon>eudicotyledons</taxon>
        <taxon>Gunneridae</taxon>
        <taxon>Pentapetalae</taxon>
        <taxon>rosids</taxon>
        <taxon>malvids</taxon>
        <taxon>Malvales</taxon>
        <taxon>Malvaceae</taxon>
        <taxon>Malvoideae</taxon>
        <taxon>Hibiscus</taxon>
    </lineage>
</organism>
<dbReference type="EMBL" id="JBBPBM010000038">
    <property type="protein sequence ID" value="KAK8527418.1"/>
    <property type="molecule type" value="Genomic_DNA"/>
</dbReference>
<proteinExistence type="inferred from homology"/>
<evidence type="ECO:0000256" key="12">
    <source>
        <dbReference type="SAM" id="Phobius"/>
    </source>
</evidence>
<evidence type="ECO:0000256" key="5">
    <source>
        <dbReference type="ARBA" id="ARBA00022824"/>
    </source>
</evidence>
<feature type="compositionally biased region" description="Basic and acidic residues" evidence="11">
    <location>
        <begin position="427"/>
        <end position="436"/>
    </location>
</feature>
<feature type="region of interest" description="Disordered" evidence="11">
    <location>
        <begin position="376"/>
        <end position="479"/>
    </location>
</feature>
<sequence>MGVDIVGSNMAQVAEPAEVDKSFLLDKENGNLDKDTVHNETIKVVLSGKEPDKGDGSNASNANNVPTDAVDEWPVAKQIHSFYFVRYRLYDDPEIKAKIDQADKELQKWNRTRFKITDELKATRADRAELLSQVRALNVDFDQFKEILGEKRKEIEPLQQALGKLRTNNYAFGGLCSSEEELNAVIHCLQYRIQHESIPLAEEKQLLREIKRLEGTRETVVANAAMRAKIQDSMGQKEAIQDQVKLMGVDLNGVRKEQHAVQSKKKLIKDKLHVTEKRIDILQEELKHVTEKRDKAYETILELRKQRDEENAYFFQSRSLLNKAKIVAAKKDIKALEELAVVEAEKFMALWNGDKAFRDDYEKRILTSLDSRQLSRDGRIRNPDEKPLVTPEVSVPLQTETILRSSSRQPKEEAKSSPQPGTKKKVQKDAETKVMESKSPPENVVAEKEISGSGKSEKDTSASTKADSAKLKEKKREEEIAKAKQALERKKKMAEKAAAKAAIRAQKEAEKKLKEIICFSFSCFASDKKKAAASSTAVNPEEPTEPLAETSDSEKVDANADAPVPAPVSDKDKAQKENTVRYRNRTKGPEALPRAILRRKKSTNYWTWAAPAALAVLILLALIYHYLV</sequence>
<keyword evidence="6 12" id="KW-1133">Transmembrane helix</keyword>
<feature type="region of interest" description="Disordered" evidence="11">
    <location>
        <begin position="532"/>
        <end position="585"/>
    </location>
</feature>
<keyword evidence="4 12" id="KW-0812">Transmembrane</keyword>
<gene>
    <name evidence="13" type="ORF">V6N12_054630</name>
</gene>
<evidence type="ECO:0000256" key="1">
    <source>
        <dbReference type="ARBA" id="ARBA00004162"/>
    </source>
</evidence>
<evidence type="ECO:0000256" key="4">
    <source>
        <dbReference type="ARBA" id="ARBA00022692"/>
    </source>
</evidence>
<feature type="compositionally biased region" description="Basic and acidic residues" evidence="11">
    <location>
        <begin position="569"/>
        <end position="580"/>
    </location>
</feature>
<feature type="compositionally biased region" description="Basic and acidic residues" evidence="11">
    <location>
        <begin position="376"/>
        <end position="387"/>
    </location>
</feature>
<keyword evidence="8 12" id="KW-0472">Membrane</keyword>
<comment type="subcellular location">
    <subcellularLocation>
        <location evidence="1">Cell membrane</location>
        <topology evidence="1">Single-pass membrane protein</topology>
    </subcellularLocation>
    <subcellularLocation>
        <location evidence="2">Endoplasmic reticulum membrane</location>
        <topology evidence="2">Single-pass membrane protein</topology>
    </subcellularLocation>
</comment>
<evidence type="ECO:0000256" key="8">
    <source>
        <dbReference type="ARBA" id="ARBA00023136"/>
    </source>
</evidence>
<feature type="compositionally biased region" description="Polar residues" evidence="11">
    <location>
        <begin position="57"/>
        <end position="66"/>
    </location>
</feature>
<name>A0ABR2D122_9ROSI</name>
<dbReference type="InterPro" id="IPR055282">
    <property type="entry name" value="PPI1-4"/>
</dbReference>
<evidence type="ECO:0000256" key="6">
    <source>
        <dbReference type="ARBA" id="ARBA00022989"/>
    </source>
</evidence>
<evidence type="ECO:0000256" key="9">
    <source>
        <dbReference type="ARBA" id="ARBA00038080"/>
    </source>
</evidence>
<keyword evidence="14" id="KW-1185">Reference proteome</keyword>
<keyword evidence="5" id="KW-0256">Endoplasmic reticulum</keyword>
<feature type="region of interest" description="Disordered" evidence="11">
    <location>
        <begin position="47"/>
        <end position="67"/>
    </location>
</feature>
<reference evidence="13 14" key="1">
    <citation type="journal article" date="2024" name="G3 (Bethesda)">
        <title>Genome assembly of Hibiscus sabdariffa L. provides insights into metabolisms of medicinal natural products.</title>
        <authorList>
            <person name="Kim T."/>
        </authorList>
    </citation>
    <scope>NUCLEOTIDE SEQUENCE [LARGE SCALE GENOMIC DNA]</scope>
    <source>
        <strain evidence="13">TK-2024</strain>
        <tissue evidence="13">Old leaves</tissue>
    </source>
</reference>
<dbReference type="PANTHER" id="PTHR32219">
    <property type="entry name" value="RNA-BINDING PROTEIN YLMH-RELATED"/>
    <property type="match status" value="1"/>
</dbReference>
<comment type="similarity">
    <text evidence="9">Belongs to the plant Proton pump-interactor protein family.</text>
</comment>
<comment type="caution">
    <text evidence="13">The sequence shown here is derived from an EMBL/GenBank/DDBJ whole genome shotgun (WGS) entry which is preliminary data.</text>
</comment>
<feature type="compositionally biased region" description="Basic and acidic residues" evidence="11">
    <location>
        <begin position="445"/>
        <end position="460"/>
    </location>
</feature>
<accession>A0ABR2D122</accession>
<keyword evidence="7 10" id="KW-0175">Coiled coil</keyword>
<evidence type="ECO:0000256" key="2">
    <source>
        <dbReference type="ARBA" id="ARBA00004389"/>
    </source>
</evidence>
<feature type="transmembrane region" description="Helical" evidence="12">
    <location>
        <begin position="605"/>
        <end position="627"/>
    </location>
</feature>
<dbReference type="Proteomes" id="UP001472677">
    <property type="component" value="Unassembled WGS sequence"/>
</dbReference>
<keyword evidence="3" id="KW-1003">Cell membrane</keyword>
<evidence type="ECO:0000256" key="3">
    <source>
        <dbReference type="ARBA" id="ARBA00022475"/>
    </source>
</evidence>
<feature type="compositionally biased region" description="Basic and acidic residues" evidence="11">
    <location>
        <begin position="467"/>
        <end position="479"/>
    </location>
</feature>